<evidence type="ECO:0000256" key="1">
    <source>
        <dbReference type="SAM" id="Phobius"/>
    </source>
</evidence>
<name>A0ABQ8DK79_BRANA</name>
<reference evidence="2 3" key="1">
    <citation type="submission" date="2021-05" db="EMBL/GenBank/DDBJ databases">
        <title>Genome Assembly of Synthetic Allotetraploid Brassica napus Reveals Homoeologous Exchanges between Subgenomes.</title>
        <authorList>
            <person name="Davis J.T."/>
        </authorList>
    </citation>
    <scope>NUCLEOTIDE SEQUENCE [LARGE SCALE GENOMIC DNA]</scope>
    <source>
        <strain evidence="3">cv. Da-Ae</strain>
        <tissue evidence="2">Seedling</tissue>
    </source>
</reference>
<evidence type="ECO:0000313" key="2">
    <source>
        <dbReference type="EMBL" id="KAH0929776.1"/>
    </source>
</evidence>
<dbReference type="EMBL" id="JAGKQM010000004">
    <property type="protein sequence ID" value="KAH0929776.1"/>
    <property type="molecule type" value="Genomic_DNA"/>
</dbReference>
<keyword evidence="1" id="KW-0472">Membrane</keyword>
<protein>
    <submittedName>
        <fullName evidence="2">Uncharacterized protein</fullName>
    </submittedName>
</protein>
<accession>A0ABQ8DK79</accession>
<feature type="transmembrane region" description="Helical" evidence="1">
    <location>
        <begin position="43"/>
        <end position="61"/>
    </location>
</feature>
<proteinExistence type="predicted"/>
<keyword evidence="1" id="KW-1133">Transmembrane helix</keyword>
<gene>
    <name evidence="2" type="ORF">HID58_015503</name>
</gene>
<evidence type="ECO:0000313" key="3">
    <source>
        <dbReference type="Proteomes" id="UP000824890"/>
    </source>
</evidence>
<sequence length="125" mass="13846">MEYKKKSRGDSLGISESNLRKRKKLSLEIDMHQVGLTWDLNSFTQLVLTLFLLSFALLFFVKRTAAKYFEVGGGGGSDSDLRRDFMVPDASECSVCGNLTTKKCSRCKSVPLRSAKGQTGTRGIN</sequence>
<keyword evidence="1" id="KW-0812">Transmembrane</keyword>
<organism evidence="2 3">
    <name type="scientific">Brassica napus</name>
    <name type="common">Rape</name>
    <dbReference type="NCBI Taxonomy" id="3708"/>
    <lineage>
        <taxon>Eukaryota</taxon>
        <taxon>Viridiplantae</taxon>
        <taxon>Streptophyta</taxon>
        <taxon>Embryophyta</taxon>
        <taxon>Tracheophyta</taxon>
        <taxon>Spermatophyta</taxon>
        <taxon>Magnoliopsida</taxon>
        <taxon>eudicotyledons</taxon>
        <taxon>Gunneridae</taxon>
        <taxon>Pentapetalae</taxon>
        <taxon>rosids</taxon>
        <taxon>malvids</taxon>
        <taxon>Brassicales</taxon>
        <taxon>Brassicaceae</taxon>
        <taxon>Brassiceae</taxon>
        <taxon>Brassica</taxon>
    </lineage>
</organism>
<keyword evidence="3" id="KW-1185">Reference proteome</keyword>
<dbReference type="Proteomes" id="UP000824890">
    <property type="component" value="Unassembled WGS sequence"/>
</dbReference>
<comment type="caution">
    <text evidence="2">The sequence shown here is derived from an EMBL/GenBank/DDBJ whole genome shotgun (WGS) entry which is preliminary data.</text>
</comment>